<proteinExistence type="predicted"/>
<reference evidence="1" key="1">
    <citation type="submission" date="2021-03" db="EMBL/GenBank/DDBJ databases">
        <title>Antimicrobial resistance genes in bacteria isolated from Japanese honey, and their potential for conferring macrolide and lincosamide resistance in the American foulbrood pathogen Paenibacillus larvae.</title>
        <authorList>
            <person name="Okamoto M."/>
            <person name="Kumagai M."/>
            <person name="Kanamori H."/>
            <person name="Takamatsu D."/>
        </authorList>
    </citation>
    <scope>NUCLEOTIDE SEQUENCE</scope>
    <source>
        <strain evidence="1">J40TS1</strain>
    </source>
</reference>
<keyword evidence="2" id="KW-1185">Reference proteome</keyword>
<dbReference type="RefSeq" id="WP_213514582.1">
    <property type="nucleotide sequence ID" value="NZ_BOSE01000003.1"/>
</dbReference>
<accession>A0A919YN97</accession>
<evidence type="ECO:0000313" key="2">
    <source>
        <dbReference type="Proteomes" id="UP000683139"/>
    </source>
</evidence>
<sequence>MIKKVLLFNTEHEAAEGLRKLESRGIPASSLRVLVSNVEHSRLLNAETAVHIDLLSEIASANRREEQGFNTVEGEFDRLVFPFFAQQQSSQVPVGGIPALIQIYDDDENGVPSLMEYGLSEDAARRCFHALRAGQCVVCITGEDESSDDVSLFNSLSASFSEDSSDDLGEIGAVEVIENSL</sequence>
<dbReference type="AlphaFoldDB" id="A0A919YN97"/>
<evidence type="ECO:0008006" key="3">
    <source>
        <dbReference type="Google" id="ProtNLM"/>
    </source>
</evidence>
<dbReference type="EMBL" id="BOSE01000003">
    <property type="protein sequence ID" value="GIP16317.1"/>
    <property type="molecule type" value="Genomic_DNA"/>
</dbReference>
<dbReference type="Proteomes" id="UP000683139">
    <property type="component" value="Unassembled WGS sequence"/>
</dbReference>
<organism evidence="1 2">
    <name type="scientific">Paenibacillus montaniterrae</name>
    <dbReference type="NCBI Taxonomy" id="429341"/>
    <lineage>
        <taxon>Bacteria</taxon>
        <taxon>Bacillati</taxon>
        <taxon>Bacillota</taxon>
        <taxon>Bacilli</taxon>
        <taxon>Bacillales</taxon>
        <taxon>Paenibacillaceae</taxon>
        <taxon>Paenibacillus</taxon>
    </lineage>
</organism>
<name>A0A919YN97_9BACL</name>
<protein>
    <recommendedName>
        <fullName evidence="3">General stress protein 17M-like domain-containing protein</fullName>
    </recommendedName>
</protein>
<gene>
    <name evidence="1" type="ORF">J40TS1_19590</name>
</gene>
<comment type="caution">
    <text evidence="1">The sequence shown here is derived from an EMBL/GenBank/DDBJ whole genome shotgun (WGS) entry which is preliminary data.</text>
</comment>
<evidence type="ECO:0000313" key="1">
    <source>
        <dbReference type="EMBL" id="GIP16317.1"/>
    </source>
</evidence>